<accession>A0A8B6HQZ8</accession>
<dbReference type="GO" id="GO:0000407">
    <property type="term" value="C:phagophore assembly site"/>
    <property type="evidence" value="ECO:0007669"/>
    <property type="project" value="TreeGrafter"/>
</dbReference>
<evidence type="ECO:0000256" key="3">
    <source>
        <dbReference type="ARBA" id="ARBA00022777"/>
    </source>
</evidence>
<keyword evidence="4" id="KW-0067">ATP-binding</keyword>
<protein>
    <recommendedName>
        <fullName evidence="6">Protein kinase domain-containing protein</fullName>
    </recommendedName>
</protein>
<evidence type="ECO:0000256" key="4">
    <source>
        <dbReference type="ARBA" id="ARBA00022840"/>
    </source>
</evidence>
<dbReference type="EMBL" id="UYJE01010463">
    <property type="protein sequence ID" value="VDI83442.1"/>
    <property type="molecule type" value="Genomic_DNA"/>
</dbReference>
<dbReference type="InterPro" id="IPR011009">
    <property type="entry name" value="Kinase-like_dom_sf"/>
</dbReference>
<keyword evidence="3" id="KW-0418">Kinase</keyword>
<dbReference type="InterPro" id="IPR000719">
    <property type="entry name" value="Prot_kinase_dom"/>
</dbReference>
<dbReference type="GO" id="GO:0000045">
    <property type="term" value="P:autophagosome assembly"/>
    <property type="evidence" value="ECO:0007669"/>
    <property type="project" value="TreeGrafter"/>
</dbReference>
<dbReference type="Proteomes" id="UP000596742">
    <property type="component" value="Unassembled WGS sequence"/>
</dbReference>
<dbReference type="GO" id="GO:0005829">
    <property type="term" value="C:cytosol"/>
    <property type="evidence" value="ECO:0007669"/>
    <property type="project" value="TreeGrafter"/>
</dbReference>
<dbReference type="PANTHER" id="PTHR24348">
    <property type="entry name" value="SERINE/THREONINE-PROTEIN KINASE UNC-51-RELATED"/>
    <property type="match status" value="1"/>
</dbReference>
<dbReference type="InterPro" id="IPR045269">
    <property type="entry name" value="Atg1-like"/>
</dbReference>
<dbReference type="Gene3D" id="1.10.510.10">
    <property type="entry name" value="Transferase(Phosphotransferase) domain 1"/>
    <property type="match status" value="1"/>
</dbReference>
<organism evidence="7 8">
    <name type="scientific">Mytilus galloprovincialis</name>
    <name type="common">Mediterranean mussel</name>
    <dbReference type="NCBI Taxonomy" id="29158"/>
    <lineage>
        <taxon>Eukaryota</taxon>
        <taxon>Metazoa</taxon>
        <taxon>Spiralia</taxon>
        <taxon>Lophotrochozoa</taxon>
        <taxon>Mollusca</taxon>
        <taxon>Bivalvia</taxon>
        <taxon>Autobranchia</taxon>
        <taxon>Pteriomorphia</taxon>
        <taxon>Mytilida</taxon>
        <taxon>Mytiloidea</taxon>
        <taxon>Mytilidae</taxon>
        <taxon>Mytilinae</taxon>
        <taxon>Mytilus</taxon>
    </lineage>
</organism>
<feature type="coiled-coil region" evidence="5">
    <location>
        <begin position="204"/>
        <end position="234"/>
    </location>
</feature>
<dbReference type="AlphaFoldDB" id="A0A8B6HQZ8"/>
<evidence type="ECO:0000313" key="8">
    <source>
        <dbReference type="Proteomes" id="UP000596742"/>
    </source>
</evidence>
<evidence type="ECO:0000256" key="2">
    <source>
        <dbReference type="ARBA" id="ARBA00022741"/>
    </source>
</evidence>
<dbReference type="GO" id="GO:0016020">
    <property type="term" value="C:membrane"/>
    <property type="evidence" value="ECO:0007669"/>
    <property type="project" value="TreeGrafter"/>
</dbReference>
<comment type="caution">
    <text evidence="7">The sequence shown here is derived from an EMBL/GenBank/DDBJ whole genome shotgun (WGS) entry which is preliminary data.</text>
</comment>
<proteinExistence type="predicted"/>
<dbReference type="GO" id="GO:0004674">
    <property type="term" value="F:protein serine/threonine kinase activity"/>
    <property type="evidence" value="ECO:0007669"/>
    <property type="project" value="InterPro"/>
</dbReference>
<evidence type="ECO:0000256" key="1">
    <source>
        <dbReference type="ARBA" id="ARBA00022679"/>
    </source>
</evidence>
<reference evidence="7" key="1">
    <citation type="submission" date="2018-11" db="EMBL/GenBank/DDBJ databases">
        <authorList>
            <person name="Alioto T."/>
            <person name="Alioto T."/>
        </authorList>
    </citation>
    <scope>NUCLEOTIDE SEQUENCE</scope>
</reference>
<dbReference type="PANTHER" id="PTHR24348:SF22">
    <property type="entry name" value="NON-SPECIFIC SERINE_THREONINE PROTEIN KINASE"/>
    <property type="match status" value="1"/>
</dbReference>
<dbReference type="PROSITE" id="PS50011">
    <property type="entry name" value="PROTEIN_KINASE_DOM"/>
    <property type="match status" value="1"/>
</dbReference>
<keyword evidence="1" id="KW-0808">Transferase</keyword>
<name>A0A8B6HQZ8_MYTGA</name>
<sequence length="265" mass="30609">MNGGKVMEDVMTDYIGTLPYSAPELISRRYDKRVDLYSLGFILYELIHPFPQNTTEQQKEPIIKGLRLKEIEIPEVVQGSTRHIILKLLDHDPDERMTLLDIKQCLEKDISNQLGCMRKNGTQVYGAEGGETNSEIYRYIKEREKSKAVSVQDIDMNSSAIPRRKELLQGLEYPECMIEQYNLQRKLMKLQQTNIIDTFSSLSKEKREEMVQNIQHQNTNLKQQEKVIDILSRKSDTCTQFASSISSKKIMHENSTAHSTIPPIE</sequence>
<evidence type="ECO:0000259" key="6">
    <source>
        <dbReference type="PROSITE" id="PS50011"/>
    </source>
</evidence>
<dbReference type="SUPFAM" id="SSF56112">
    <property type="entry name" value="Protein kinase-like (PK-like)"/>
    <property type="match status" value="1"/>
</dbReference>
<gene>
    <name evidence="7" type="ORF">MGAL_10B067717</name>
</gene>
<dbReference type="GO" id="GO:0010506">
    <property type="term" value="P:regulation of autophagy"/>
    <property type="evidence" value="ECO:0007669"/>
    <property type="project" value="InterPro"/>
</dbReference>
<evidence type="ECO:0000256" key="5">
    <source>
        <dbReference type="SAM" id="Coils"/>
    </source>
</evidence>
<keyword evidence="2" id="KW-0547">Nucleotide-binding</keyword>
<dbReference type="OrthoDB" id="6122401at2759"/>
<evidence type="ECO:0000313" key="7">
    <source>
        <dbReference type="EMBL" id="VDI83442.1"/>
    </source>
</evidence>
<dbReference type="Pfam" id="PF00069">
    <property type="entry name" value="Pkinase"/>
    <property type="match status" value="1"/>
</dbReference>
<keyword evidence="8" id="KW-1185">Reference proteome</keyword>
<keyword evidence="5" id="KW-0175">Coiled coil</keyword>
<dbReference type="GO" id="GO:0005524">
    <property type="term" value="F:ATP binding"/>
    <property type="evidence" value="ECO:0007669"/>
    <property type="project" value="UniProtKB-KW"/>
</dbReference>
<dbReference type="GO" id="GO:0005776">
    <property type="term" value="C:autophagosome"/>
    <property type="evidence" value="ECO:0007669"/>
    <property type="project" value="TreeGrafter"/>
</dbReference>
<feature type="domain" description="Protein kinase" evidence="6">
    <location>
        <begin position="1"/>
        <end position="110"/>
    </location>
</feature>